<name>A0A3V8TCT0_SALER</name>
<dbReference type="AlphaFoldDB" id="A0A3V8TCT0"/>
<organism evidence="2">
    <name type="scientific">Salmonella enterica</name>
    <name type="common">Salmonella choleraesuis</name>
    <dbReference type="NCBI Taxonomy" id="28901"/>
    <lineage>
        <taxon>Bacteria</taxon>
        <taxon>Pseudomonadati</taxon>
        <taxon>Pseudomonadota</taxon>
        <taxon>Gammaproteobacteria</taxon>
        <taxon>Enterobacterales</taxon>
        <taxon>Enterobacteriaceae</taxon>
        <taxon>Salmonella</taxon>
    </lineage>
</organism>
<sequence>MSIDFLFSITEIAVVFSCAIYIFVQCLLMHKIYLDKVVLILLCLLLCLVIIQLPELNEQGLIDAVKLLLPLLIVFIAFQKPKLCLWIIIALLFFNSTLNFWHFKVFDKFSSFPFTFFILLYFLYKLVIDQPPRQRNKKFYVVIFIFILIDVTQSLLISYRGQILYSLICVIMLVLRINLRKTIPYIFLTLPFIYVFIMTFIGFNYFNKDVVFFEPTASNIERTGMIYYLVIHANDYIFHGMGTLHFLNEGGQYKMLYGFPSLIPNDPHDFLLRFFISIGMMGALIYHCIFFVFFKNISSLLRQKNSYFVIVSCLLLLQVVLFYTLNPFNAFNRLICGLTIGVIYGFSKSRQIYM</sequence>
<keyword evidence="1" id="KW-0472">Membrane</keyword>
<feature type="transmembrane region" description="Helical" evidence="1">
    <location>
        <begin position="330"/>
        <end position="347"/>
    </location>
</feature>
<feature type="transmembrane region" description="Helical" evidence="1">
    <location>
        <begin position="83"/>
        <end position="103"/>
    </location>
</feature>
<evidence type="ECO:0000313" key="2">
    <source>
        <dbReference type="EMBL" id="EBP1763687.1"/>
    </source>
</evidence>
<dbReference type="Proteomes" id="UP000839924">
    <property type="component" value="Unassembled WGS sequence"/>
</dbReference>
<keyword evidence="1" id="KW-1133">Transmembrane helix</keyword>
<evidence type="ECO:0008006" key="3">
    <source>
        <dbReference type="Google" id="ProtNLM"/>
    </source>
</evidence>
<feature type="transmembrane region" description="Helical" evidence="1">
    <location>
        <begin position="36"/>
        <end position="54"/>
    </location>
</feature>
<feature type="transmembrane region" description="Helical" evidence="1">
    <location>
        <begin position="6"/>
        <end position="24"/>
    </location>
</feature>
<gene>
    <name evidence="2" type="ORF">ND68_15060</name>
</gene>
<accession>A0A3V8TCT0</accession>
<feature type="transmembrane region" description="Helical" evidence="1">
    <location>
        <begin position="109"/>
        <end position="127"/>
    </location>
</feature>
<proteinExistence type="predicted"/>
<dbReference type="EMBL" id="AAGKWS010000006">
    <property type="protein sequence ID" value="EBP1763687.1"/>
    <property type="molecule type" value="Genomic_DNA"/>
</dbReference>
<comment type="caution">
    <text evidence="2">The sequence shown here is derived from an EMBL/GenBank/DDBJ whole genome shotgun (WGS) entry which is preliminary data.</text>
</comment>
<evidence type="ECO:0000256" key="1">
    <source>
        <dbReference type="SAM" id="Phobius"/>
    </source>
</evidence>
<feature type="transmembrane region" description="Helical" evidence="1">
    <location>
        <begin position="270"/>
        <end position="294"/>
    </location>
</feature>
<reference evidence="2" key="1">
    <citation type="submission" date="2018-07" db="EMBL/GenBank/DDBJ databases">
        <authorList>
            <consortium name="PulseNet: The National Subtyping Network for Foodborne Disease Surveillance"/>
            <person name="Tarr C.L."/>
            <person name="Trees E."/>
            <person name="Katz L.S."/>
            <person name="Carleton-Romer H.A."/>
            <person name="Stroika S."/>
            <person name="Kucerova Z."/>
            <person name="Roache K.F."/>
            <person name="Sabol A.L."/>
            <person name="Besser J."/>
            <person name="Gerner-Smidt P."/>
        </authorList>
    </citation>
    <scope>NUCLEOTIDE SEQUENCE [LARGE SCALE GENOMIC DNA]</scope>
    <source>
        <strain evidence="2">2012K-0227</strain>
    </source>
</reference>
<feature type="transmembrane region" description="Helical" evidence="1">
    <location>
        <begin position="186"/>
        <end position="206"/>
    </location>
</feature>
<feature type="transmembrane region" description="Helical" evidence="1">
    <location>
        <begin position="60"/>
        <end position="78"/>
    </location>
</feature>
<protein>
    <recommendedName>
        <fullName evidence="3">O-antigen ligase domain-containing protein</fullName>
    </recommendedName>
</protein>
<feature type="transmembrane region" description="Helical" evidence="1">
    <location>
        <begin position="306"/>
        <end position="324"/>
    </location>
</feature>
<dbReference type="RefSeq" id="WP_064012759.1">
    <property type="nucleotide sequence ID" value="NZ_JAQSLU010000001.1"/>
</dbReference>
<keyword evidence="1" id="KW-0812">Transmembrane</keyword>
<feature type="transmembrane region" description="Helical" evidence="1">
    <location>
        <begin position="139"/>
        <end position="157"/>
    </location>
</feature>
<feature type="transmembrane region" description="Helical" evidence="1">
    <location>
        <begin position="163"/>
        <end position="179"/>
    </location>
</feature>